<dbReference type="GO" id="GO:0005829">
    <property type="term" value="C:cytosol"/>
    <property type="evidence" value="ECO:0007669"/>
    <property type="project" value="TreeGrafter"/>
</dbReference>
<evidence type="ECO:0000313" key="2">
    <source>
        <dbReference type="EMBL" id="AJC87305.1"/>
    </source>
</evidence>
<dbReference type="NCBIfam" id="NF045546">
    <property type="entry name" value="GCDPHdlase"/>
    <property type="match status" value="1"/>
</dbReference>
<sequence length="199" mass="23593">MKFIAISQRLISNESYYEERECLALDWGKFFKENLQDFLPIPLSYELEFEKYQSLVSAVILSGGNDLYFLNKNDLSKKRDDYETEIIKICIRENIPLLGICRGAQMIASFFNSTFVTKKEHIREHAIYLNDKKIHVNSFHNFCINKLGNDLESLAFAEDKTIEAFKHKQFKIYATMWHIEREYGLNEKSVFHNWLKEIK</sequence>
<reference evidence="2" key="3">
    <citation type="submission" date="2016-07" db="EMBL/GenBank/DDBJ databases">
        <authorList>
            <person name="Miller W.G."/>
            <person name="Yee E."/>
            <person name="Chapman M.H."/>
            <person name="Smith T.P.L."/>
            <person name="Bono J.L."/>
            <person name="Huynh S."/>
            <person name="Parker C.T."/>
            <person name="Vandamme P."/>
            <person name="Luong K."/>
            <person name="Korlach J."/>
        </authorList>
    </citation>
    <scope>NUCLEOTIDE SEQUENCE</scope>
    <source>
        <strain evidence="2">NCTC 12927</strain>
    </source>
</reference>
<gene>
    <name evidence="2" type="ORF">CINS_0305</name>
</gene>
<name>W5ZRY1_9BACT</name>
<dbReference type="Gene3D" id="3.40.50.880">
    <property type="match status" value="1"/>
</dbReference>
<dbReference type="Pfam" id="PF07722">
    <property type="entry name" value="Peptidase_C26"/>
    <property type="match status" value="1"/>
</dbReference>
<protein>
    <submittedName>
        <fullName evidence="1">Type I glutamine amidotransferase</fullName>
    </submittedName>
</protein>
<dbReference type="AlphaFoldDB" id="W5ZRY1"/>
<dbReference type="PROSITE" id="PS51273">
    <property type="entry name" value="GATASE_TYPE_1"/>
    <property type="match status" value="1"/>
</dbReference>
<keyword evidence="1" id="KW-0808">Transferase</keyword>
<reference evidence="1" key="1">
    <citation type="submission" date="2013-11" db="EMBL/GenBank/DDBJ databases">
        <title>Biological roles of the O-methyl phosphoramidate capsule modification in Campylobacter jejuni.</title>
        <authorList>
            <person name="van Alphen L."/>
            <person name="Wenzel C.Q."/>
            <person name="Richards M."/>
            <person name="Fodor C."/>
            <person name="Ashmus R.A."/>
            <person name="Stahl M."/>
            <person name="Karlyshev A.V."/>
            <person name="Wren B.W."/>
            <person name="Stintzi A."/>
            <person name="Miller W.G."/>
            <person name="Lowary T.L."/>
            <person name="Szymanski C.M."/>
        </authorList>
    </citation>
    <scope>NUCLEOTIDE SEQUENCE</scope>
    <source>
        <strain evidence="1">NCTC 12927</strain>
    </source>
</reference>
<proteinExistence type="predicted"/>
<dbReference type="STRING" id="1031564.CINS_0305"/>
<dbReference type="GO" id="GO:0016740">
    <property type="term" value="F:transferase activity"/>
    <property type="evidence" value="ECO:0007669"/>
    <property type="project" value="UniProtKB-KW"/>
</dbReference>
<keyword evidence="1" id="KW-0315">Glutamine amidotransferase</keyword>
<dbReference type="KEGG" id="cis:CINS_0305"/>
<dbReference type="HOGENOM" id="CLU_030756_5_0_7"/>
<dbReference type="RefSeq" id="WP_039649255.1">
    <property type="nucleotide sequence ID" value="NZ_CP007770.1"/>
</dbReference>
<dbReference type="InterPro" id="IPR029062">
    <property type="entry name" value="Class_I_gatase-like"/>
</dbReference>
<dbReference type="InterPro" id="IPR044668">
    <property type="entry name" value="PuuD-like"/>
</dbReference>
<reference evidence="2 3" key="2">
    <citation type="journal article" date="2014" name="Genome Biol. Evol.">
        <title>Comparative Genomics of the Campylobacter lari Group.</title>
        <authorList>
            <person name="Miller W.G."/>
            <person name="Yee E."/>
            <person name="Chapman M.H."/>
            <person name="Smith T.P."/>
            <person name="Bono J.L."/>
            <person name="Huynh S."/>
            <person name="Parker C.T."/>
            <person name="Vandamme P."/>
            <person name="Luong K."/>
            <person name="Korlach J."/>
        </authorList>
    </citation>
    <scope>NUCLEOTIDE SEQUENCE [LARGE SCALE GENOMIC DNA]</scope>
    <source>
        <strain evidence="2 3">NCTC 12927</strain>
    </source>
</reference>
<dbReference type="PANTHER" id="PTHR43235">
    <property type="entry name" value="GLUTAMINE AMIDOTRANSFERASE PB2B2.05-RELATED"/>
    <property type="match status" value="1"/>
</dbReference>
<dbReference type="InterPro" id="IPR054647">
    <property type="entry name" value="GCDPHdlase"/>
</dbReference>
<evidence type="ECO:0000313" key="3">
    <source>
        <dbReference type="Proteomes" id="UP000031163"/>
    </source>
</evidence>
<organism evidence="1">
    <name type="scientific">Campylobacter insulaenigrae NCTC 12927</name>
    <dbReference type="NCBI Taxonomy" id="1031564"/>
    <lineage>
        <taxon>Bacteria</taxon>
        <taxon>Pseudomonadati</taxon>
        <taxon>Campylobacterota</taxon>
        <taxon>Epsilonproteobacteria</taxon>
        <taxon>Campylobacterales</taxon>
        <taxon>Campylobacteraceae</taxon>
        <taxon>Campylobacter</taxon>
    </lineage>
</organism>
<dbReference type="GeneID" id="74431121"/>
<dbReference type="InterPro" id="IPR011697">
    <property type="entry name" value="Peptidase_C26"/>
</dbReference>
<dbReference type="EMBL" id="CP007770">
    <property type="protein sequence ID" value="AJC87305.1"/>
    <property type="molecule type" value="Genomic_DNA"/>
</dbReference>
<dbReference type="Proteomes" id="UP000031163">
    <property type="component" value="Chromosome"/>
</dbReference>
<dbReference type="EMBL" id="KF855258">
    <property type="protein sequence ID" value="AHI44367.1"/>
    <property type="molecule type" value="Genomic_DNA"/>
</dbReference>
<accession>W5ZRY1</accession>
<evidence type="ECO:0000313" key="1">
    <source>
        <dbReference type="EMBL" id="AHI44367.1"/>
    </source>
</evidence>
<dbReference type="SUPFAM" id="SSF52317">
    <property type="entry name" value="Class I glutamine amidotransferase-like"/>
    <property type="match status" value="1"/>
</dbReference>
<dbReference type="PANTHER" id="PTHR43235:SF1">
    <property type="entry name" value="GLUTAMINE AMIDOTRANSFERASE PB2B2.05-RELATED"/>
    <property type="match status" value="1"/>
</dbReference>
<dbReference type="GO" id="GO:0016811">
    <property type="term" value="F:hydrolase activity, acting on carbon-nitrogen (but not peptide) bonds, in linear amides"/>
    <property type="evidence" value="ECO:0007669"/>
    <property type="project" value="InterPro"/>
</dbReference>